<organism evidence="2 3">
    <name type="scientific">Paenibacillus sacheonensis</name>
    <dbReference type="NCBI Taxonomy" id="742054"/>
    <lineage>
        <taxon>Bacteria</taxon>
        <taxon>Bacillati</taxon>
        <taxon>Bacillota</taxon>
        <taxon>Bacilli</taxon>
        <taxon>Bacillales</taxon>
        <taxon>Paenibacillaceae</taxon>
        <taxon>Paenibacillus</taxon>
    </lineage>
</organism>
<keyword evidence="3" id="KW-1185">Reference proteome</keyword>
<name>A0A7X4YLG2_9BACL</name>
<comment type="caution">
    <text evidence="2">The sequence shown here is derived from an EMBL/GenBank/DDBJ whole genome shotgun (WGS) entry which is preliminary data.</text>
</comment>
<reference evidence="2 3" key="1">
    <citation type="submission" date="2020-01" db="EMBL/GenBank/DDBJ databases">
        <title>Paenibacillus soybeanensis sp. nov. isolated from the nodules of soybean (Glycine max(L.) Merr).</title>
        <authorList>
            <person name="Wang H."/>
        </authorList>
    </citation>
    <scope>NUCLEOTIDE SEQUENCE [LARGE SCALE GENOMIC DNA]</scope>
    <source>
        <strain evidence="2 3">DSM 23054</strain>
    </source>
</reference>
<dbReference type="EMBL" id="JAAAMU010000003">
    <property type="protein sequence ID" value="NBC68555.1"/>
    <property type="molecule type" value="Genomic_DNA"/>
</dbReference>
<protein>
    <submittedName>
        <fullName evidence="2">Uncharacterized protein</fullName>
    </submittedName>
</protein>
<dbReference type="RefSeq" id="WP_161695514.1">
    <property type="nucleotide sequence ID" value="NZ_JAAAMU010000003.1"/>
</dbReference>
<feature type="coiled-coil region" evidence="1">
    <location>
        <begin position="5"/>
        <end position="39"/>
    </location>
</feature>
<accession>A0A7X4YLG2</accession>
<dbReference type="AlphaFoldDB" id="A0A7X4YLG2"/>
<evidence type="ECO:0000313" key="2">
    <source>
        <dbReference type="EMBL" id="NBC68555.1"/>
    </source>
</evidence>
<dbReference type="Proteomes" id="UP000558113">
    <property type="component" value="Unassembled WGS sequence"/>
</dbReference>
<gene>
    <name evidence="2" type="ORF">GT003_06115</name>
</gene>
<proteinExistence type="predicted"/>
<evidence type="ECO:0000313" key="3">
    <source>
        <dbReference type="Proteomes" id="UP000558113"/>
    </source>
</evidence>
<evidence type="ECO:0000256" key="1">
    <source>
        <dbReference type="SAM" id="Coils"/>
    </source>
</evidence>
<keyword evidence="1" id="KW-0175">Coiled coil</keyword>
<sequence>MNEPNSTLAERLAAALAEIEELRGDKLRLQRELVRLRGLLRGEPRELRSTKLNEALRE</sequence>